<reference evidence="2 3" key="1">
    <citation type="submission" date="2017-06" db="EMBL/GenBank/DDBJ databases">
        <title>Draft genome sequence of a variant of Elsinoe murrayae.</title>
        <authorList>
            <person name="Cheng Q."/>
        </authorList>
    </citation>
    <scope>NUCLEOTIDE SEQUENCE [LARGE SCALE GENOMIC DNA]</scope>
    <source>
        <strain evidence="2 3">CQ-2017a</strain>
    </source>
</reference>
<dbReference type="AlphaFoldDB" id="A0A2K1QPX7"/>
<feature type="region of interest" description="Disordered" evidence="1">
    <location>
        <begin position="224"/>
        <end position="247"/>
    </location>
</feature>
<comment type="caution">
    <text evidence="2">The sequence shown here is derived from an EMBL/GenBank/DDBJ whole genome shotgun (WGS) entry which is preliminary data.</text>
</comment>
<dbReference type="Proteomes" id="UP000243797">
    <property type="component" value="Unassembled WGS sequence"/>
</dbReference>
<organism evidence="2 3">
    <name type="scientific">Sphaceloma murrayae</name>
    <dbReference type="NCBI Taxonomy" id="2082308"/>
    <lineage>
        <taxon>Eukaryota</taxon>
        <taxon>Fungi</taxon>
        <taxon>Dikarya</taxon>
        <taxon>Ascomycota</taxon>
        <taxon>Pezizomycotina</taxon>
        <taxon>Dothideomycetes</taxon>
        <taxon>Dothideomycetidae</taxon>
        <taxon>Myriangiales</taxon>
        <taxon>Elsinoaceae</taxon>
        <taxon>Sphaceloma</taxon>
    </lineage>
</organism>
<feature type="region of interest" description="Disordered" evidence="1">
    <location>
        <begin position="95"/>
        <end position="129"/>
    </location>
</feature>
<evidence type="ECO:0000256" key="1">
    <source>
        <dbReference type="SAM" id="MobiDB-lite"/>
    </source>
</evidence>
<evidence type="ECO:0000313" key="3">
    <source>
        <dbReference type="Proteomes" id="UP000243797"/>
    </source>
</evidence>
<dbReference type="EMBL" id="NKHZ01000054">
    <property type="protein sequence ID" value="PNS17082.1"/>
    <property type="molecule type" value="Genomic_DNA"/>
</dbReference>
<evidence type="ECO:0000313" key="2">
    <source>
        <dbReference type="EMBL" id="PNS17082.1"/>
    </source>
</evidence>
<accession>A0A2K1QPX7</accession>
<dbReference type="InParanoid" id="A0A2K1QPX7"/>
<keyword evidence="3" id="KW-1185">Reference proteome</keyword>
<name>A0A2K1QPX7_9PEZI</name>
<protein>
    <submittedName>
        <fullName evidence="2">Uncharacterized protein</fullName>
    </submittedName>
</protein>
<proteinExistence type="predicted"/>
<gene>
    <name evidence="2" type="ORF">CAC42_3652</name>
</gene>
<sequence>MSASEKLYSGLSAAAIRNNARIEWQPSIVDALIRECGQAGITNSGTCSPDQLRQVQRRIDFVHDDAVVDGKLAKKIKDKIYRLAKEGHLTNACDDEELQRTSGHTPYPLDFDDREDDGTVNTSRSPKRQAAVLNLRRAASTGRLFPEDELSEDSSSLSHVHLPHPSSFVGELGTSHRGTASETSNQAIATEASNHVNLFPKSSTQGHYQIAVKPLDTSPESVVVSSRVSRPQMTSRGKEGRTPSKGPVVCGFEDESILSQLVTYAEMKEKKDALTSQEKQLVADIEEMEGLLADLRMA</sequence>